<organism evidence="8 9">
    <name type="scientific">Senna tora</name>
    <dbReference type="NCBI Taxonomy" id="362788"/>
    <lineage>
        <taxon>Eukaryota</taxon>
        <taxon>Viridiplantae</taxon>
        <taxon>Streptophyta</taxon>
        <taxon>Embryophyta</taxon>
        <taxon>Tracheophyta</taxon>
        <taxon>Spermatophyta</taxon>
        <taxon>Magnoliopsida</taxon>
        <taxon>eudicotyledons</taxon>
        <taxon>Gunneridae</taxon>
        <taxon>Pentapetalae</taxon>
        <taxon>rosids</taxon>
        <taxon>fabids</taxon>
        <taxon>Fabales</taxon>
        <taxon>Fabaceae</taxon>
        <taxon>Caesalpinioideae</taxon>
        <taxon>Cassia clade</taxon>
        <taxon>Senna</taxon>
    </lineage>
</organism>
<evidence type="ECO:0000256" key="6">
    <source>
        <dbReference type="SAM" id="MobiDB-lite"/>
    </source>
</evidence>
<gene>
    <name evidence="8" type="ORF">G2W53_038893</name>
</gene>
<dbReference type="Pfam" id="PF23132">
    <property type="entry name" value="DUF7049"/>
    <property type="match status" value="1"/>
</dbReference>
<keyword evidence="3" id="KW-0238">DNA-binding</keyword>
<dbReference type="InterPro" id="IPR055478">
    <property type="entry name" value="DUF7050"/>
</dbReference>
<keyword evidence="9" id="KW-1185">Reference proteome</keyword>
<dbReference type="CDD" id="cd11393">
    <property type="entry name" value="bHLH_AtbHLH_like"/>
    <property type="match status" value="1"/>
</dbReference>
<evidence type="ECO:0000256" key="5">
    <source>
        <dbReference type="ARBA" id="ARBA00023242"/>
    </source>
</evidence>
<evidence type="ECO:0000259" key="7">
    <source>
        <dbReference type="PROSITE" id="PS50888"/>
    </source>
</evidence>
<evidence type="ECO:0000256" key="2">
    <source>
        <dbReference type="ARBA" id="ARBA00023015"/>
    </source>
</evidence>
<evidence type="ECO:0000256" key="1">
    <source>
        <dbReference type="ARBA" id="ARBA00004123"/>
    </source>
</evidence>
<dbReference type="Pfam" id="PF00010">
    <property type="entry name" value="HLH"/>
    <property type="match status" value="1"/>
</dbReference>
<comment type="subcellular location">
    <subcellularLocation>
        <location evidence="1">Nucleus</location>
    </subcellularLocation>
</comment>
<proteinExistence type="predicted"/>
<sequence length="558" mass="62275">MHPMDAVFSLPGPARTNFLRSIAHSCACSYICLWSYQFDHSLLSNHLRFLDGLYNVGISQPSSSVVVGSTTLAQTLFNQFRGLVFDVNDDRIPGLAFKNRSHYLELQQSDLLRLAWTQIQTQFYQEARIKTAVFMGCNNGEIELGFSTISQADIQTALSNWFPDEFSRSQSSQQQHPNIDQNQNPPTSSSSSLRSLSLSTGSPECSSLLFTTINPVASSSHHFPPPETLASSSPHQQAIQALAQATTQSPFPTPVSTSDHDAIIMRAILQVISNPSPSSSTSLPPPPPPPPHQLQNPPHQDHQNLPYMGVHPEAASAFKRYRTPPITSPLMASDLRRQSLFKRSLTFFRSLNFMRMRERSVLHTTRPTSSTQLHHMISERRRREKLNENFQALRSLLPPGTKKDKASILTIAKETVSSLMAEIEKLRERNKQLEESSSSSSIMAAPPSSKEAKASSDHNHEVIIPNERLSVRVSHEPESSSSEERIIDLDVTVRGQNSQVDVLIRLLGFLRQQDQNLSLISMEANTHLAHETSFNRGSERDESAFQEAVRRVVADLAQ</sequence>
<dbReference type="OrthoDB" id="5778525at2759"/>
<reference evidence="8" key="1">
    <citation type="submission" date="2020-09" db="EMBL/GenBank/DDBJ databases">
        <title>Genome-Enabled Discovery of Anthraquinone Biosynthesis in Senna tora.</title>
        <authorList>
            <person name="Kang S.-H."/>
            <person name="Pandey R.P."/>
            <person name="Lee C.-M."/>
            <person name="Sim J.-S."/>
            <person name="Jeong J.-T."/>
            <person name="Choi B.-S."/>
            <person name="Jung M."/>
            <person name="Ginzburg D."/>
            <person name="Zhao K."/>
            <person name="Won S.Y."/>
            <person name="Oh T.-J."/>
            <person name="Yu Y."/>
            <person name="Kim N.-H."/>
            <person name="Lee O.R."/>
            <person name="Lee T.-H."/>
            <person name="Bashyal P."/>
            <person name="Kim T.-S."/>
            <person name="Lee W.-H."/>
            <person name="Kawkins C."/>
            <person name="Kim C.-K."/>
            <person name="Kim J.S."/>
            <person name="Ahn B.O."/>
            <person name="Rhee S.Y."/>
            <person name="Sohng J.K."/>
        </authorList>
    </citation>
    <scope>NUCLEOTIDE SEQUENCE</scope>
    <source>
        <tissue evidence="8">Leaf</tissue>
    </source>
</reference>
<keyword evidence="5" id="KW-0539">Nucleus</keyword>
<evidence type="ECO:0000313" key="8">
    <source>
        <dbReference type="EMBL" id="KAF7806732.1"/>
    </source>
</evidence>
<evidence type="ECO:0000256" key="3">
    <source>
        <dbReference type="ARBA" id="ARBA00023125"/>
    </source>
</evidence>
<accession>A0A834SSH2</accession>
<feature type="compositionally biased region" description="Low complexity" evidence="6">
    <location>
        <begin position="236"/>
        <end position="248"/>
    </location>
</feature>
<dbReference type="SMART" id="SM00353">
    <property type="entry name" value="HLH"/>
    <property type="match status" value="1"/>
</dbReference>
<dbReference type="PANTHER" id="PTHR46665:SF1">
    <property type="entry name" value="SPERMATOGENESIS- AND OOGENESIS-SPECIFIC BASIC HELIX-LOOP-HELIX-CONTAINING PROTEIN 1"/>
    <property type="match status" value="1"/>
</dbReference>
<dbReference type="PANTHER" id="PTHR46665">
    <property type="entry name" value="TRANSCRIPTION FACTOR BHLH041-RELATED-RELATED"/>
    <property type="match status" value="1"/>
</dbReference>
<dbReference type="EMBL" id="JAAIUW010000012">
    <property type="protein sequence ID" value="KAF7806732.1"/>
    <property type="molecule type" value="Genomic_DNA"/>
</dbReference>
<dbReference type="AlphaFoldDB" id="A0A834SSH2"/>
<feature type="region of interest" description="Disordered" evidence="6">
    <location>
        <begin position="428"/>
        <end position="467"/>
    </location>
</feature>
<dbReference type="GO" id="GO:0005634">
    <property type="term" value="C:nucleus"/>
    <property type="evidence" value="ECO:0007669"/>
    <property type="project" value="UniProtKB-SubCell"/>
</dbReference>
<dbReference type="PROSITE" id="PS50888">
    <property type="entry name" value="BHLH"/>
    <property type="match status" value="1"/>
</dbReference>
<evidence type="ECO:0000313" key="9">
    <source>
        <dbReference type="Proteomes" id="UP000634136"/>
    </source>
</evidence>
<dbReference type="InterPro" id="IPR055477">
    <property type="entry name" value="DUF7049"/>
</dbReference>
<feature type="compositionally biased region" description="Low complexity" evidence="6">
    <location>
        <begin position="188"/>
        <end position="199"/>
    </location>
</feature>
<feature type="compositionally biased region" description="Basic and acidic residues" evidence="6">
    <location>
        <begin position="450"/>
        <end position="461"/>
    </location>
</feature>
<dbReference type="GO" id="GO:0046983">
    <property type="term" value="F:protein dimerization activity"/>
    <property type="evidence" value="ECO:0007669"/>
    <property type="project" value="InterPro"/>
</dbReference>
<dbReference type="SUPFAM" id="SSF47459">
    <property type="entry name" value="HLH, helix-loop-helix DNA-binding domain"/>
    <property type="match status" value="1"/>
</dbReference>
<dbReference type="Proteomes" id="UP000634136">
    <property type="component" value="Unassembled WGS sequence"/>
</dbReference>
<name>A0A834SSH2_9FABA</name>
<dbReference type="Pfam" id="PF23133">
    <property type="entry name" value="DUF7050"/>
    <property type="match status" value="1"/>
</dbReference>
<dbReference type="InterPro" id="IPR036638">
    <property type="entry name" value="HLH_DNA-bd_sf"/>
</dbReference>
<dbReference type="Gene3D" id="4.10.280.10">
    <property type="entry name" value="Helix-loop-helix DNA-binding domain"/>
    <property type="match status" value="1"/>
</dbReference>
<feature type="region of interest" description="Disordered" evidence="6">
    <location>
        <begin position="165"/>
        <end position="199"/>
    </location>
</feature>
<keyword evidence="2" id="KW-0805">Transcription regulation</keyword>
<dbReference type="InterPro" id="IPR045239">
    <property type="entry name" value="bHLH95_bHLH"/>
</dbReference>
<feature type="domain" description="BHLH" evidence="7">
    <location>
        <begin position="370"/>
        <end position="419"/>
    </location>
</feature>
<evidence type="ECO:0000256" key="4">
    <source>
        <dbReference type="ARBA" id="ARBA00023163"/>
    </source>
</evidence>
<comment type="caution">
    <text evidence="8">The sequence shown here is derived from an EMBL/GenBank/DDBJ whole genome shotgun (WGS) entry which is preliminary data.</text>
</comment>
<dbReference type="InterPro" id="IPR044658">
    <property type="entry name" value="bHLH92/bHLH041-like"/>
</dbReference>
<dbReference type="InterPro" id="IPR011598">
    <property type="entry name" value="bHLH_dom"/>
</dbReference>
<feature type="region of interest" description="Disordered" evidence="6">
    <location>
        <begin position="274"/>
        <end position="305"/>
    </location>
</feature>
<feature type="compositionally biased region" description="Low complexity" evidence="6">
    <location>
        <begin position="436"/>
        <end position="449"/>
    </location>
</feature>
<feature type="compositionally biased region" description="Pro residues" evidence="6">
    <location>
        <begin position="283"/>
        <end position="292"/>
    </location>
</feature>
<feature type="region of interest" description="Disordered" evidence="6">
    <location>
        <begin position="219"/>
        <end position="258"/>
    </location>
</feature>
<dbReference type="GO" id="GO:0003677">
    <property type="term" value="F:DNA binding"/>
    <property type="evidence" value="ECO:0007669"/>
    <property type="project" value="UniProtKB-KW"/>
</dbReference>
<feature type="compositionally biased region" description="Polar residues" evidence="6">
    <location>
        <begin position="168"/>
        <end position="187"/>
    </location>
</feature>
<protein>
    <submittedName>
        <fullName evidence="8">Putative transcription factor bHLH041</fullName>
    </submittedName>
</protein>
<keyword evidence="4" id="KW-0804">Transcription</keyword>